<keyword evidence="11" id="KW-0812">Transmembrane</keyword>
<evidence type="ECO:0000256" key="1">
    <source>
        <dbReference type="ARBA" id="ARBA00012513"/>
    </source>
</evidence>
<evidence type="ECO:0000256" key="5">
    <source>
        <dbReference type="ARBA" id="ARBA00022777"/>
    </source>
</evidence>
<dbReference type="Gene3D" id="1.10.510.10">
    <property type="entry name" value="Transferase(Phosphotransferase) domain 1"/>
    <property type="match status" value="1"/>
</dbReference>
<evidence type="ECO:0000259" key="13">
    <source>
        <dbReference type="PROSITE" id="PS50213"/>
    </source>
</evidence>
<dbReference type="SMART" id="SM00220">
    <property type="entry name" value="S_TKc"/>
    <property type="match status" value="1"/>
</dbReference>
<evidence type="ECO:0000256" key="7">
    <source>
        <dbReference type="ARBA" id="ARBA00047899"/>
    </source>
</evidence>
<keyword evidence="4 9" id="KW-0547">Nucleotide-binding</keyword>
<dbReference type="InterPro" id="IPR011009">
    <property type="entry name" value="Kinase-like_dom_sf"/>
</dbReference>
<dbReference type="SMART" id="SM00554">
    <property type="entry name" value="FAS1"/>
    <property type="match status" value="1"/>
</dbReference>
<protein>
    <recommendedName>
        <fullName evidence="1">non-specific serine/threonine protein kinase</fullName>
        <ecNumber evidence="1">2.7.11.1</ecNumber>
    </recommendedName>
</protein>
<evidence type="ECO:0000256" key="3">
    <source>
        <dbReference type="ARBA" id="ARBA00022679"/>
    </source>
</evidence>
<evidence type="ECO:0000256" key="10">
    <source>
        <dbReference type="SAM" id="MobiDB-lite"/>
    </source>
</evidence>
<dbReference type="EC" id="2.7.11.1" evidence="1"/>
<dbReference type="EMBL" id="AB306557">
    <property type="protein sequence ID" value="BAF79968.1"/>
    <property type="molecule type" value="mRNA"/>
</dbReference>
<evidence type="ECO:0000256" key="8">
    <source>
        <dbReference type="ARBA" id="ARBA00048679"/>
    </source>
</evidence>
<dbReference type="Pfam" id="PF02469">
    <property type="entry name" value="Fasciclin"/>
    <property type="match status" value="1"/>
</dbReference>
<evidence type="ECO:0000256" key="11">
    <source>
        <dbReference type="SAM" id="Phobius"/>
    </source>
</evidence>
<feature type="transmembrane region" description="Helical" evidence="11">
    <location>
        <begin position="313"/>
        <end position="337"/>
    </location>
</feature>
<feature type="domain" description="FAS1" evidence="13">
    <location>
        <begin position="59"/>
        <end position="195"/>
    </location>
</feature>
<evidence type="ECO:0000256" key="9">
    <source>
        <dbReference type="PROSITE-ProRule" id="PRU10141"/>
    </source>
</evidence>
<dbReference type="PROSITE" id="PS50213">
    <property type="entry name" value="FAS1"/>
    <property type="match status" value="1"/>
</dbReference>
<dbReference type="InterPro" id="IPR051824">
    <property type="entry name" value="LRR_Rcpt-Like_S/T_Kinase"/>
</dbReference>
<dbReference type="InterPro" id="IPR017441">
    <property type="entry name" value="Protein_kinase_ATP_BS"/>
</dbReference>
<dbReference type="PROSITE" id="PS00108">
    <property type="entry name" value="PROTEIN_KINASE_ST"/>
    <property type="match status" value="1"/>
</dbReference>
<keyword evidence="2" id="KW-0723">Serine/threonine-protein kinase</keyword>
<keyword evidence="14" id="KW-0675">Receptor</keyword>
<comment type="catalytic activity">
    <reaction evidence="8">
        <text>L-seryl-[protein] + ATP = O-phospho-L-seryl-[protein] + ADP + H(+)</text>
        <dbReference type="Rhea" id="RHEA:17989"/>
        <dbReference type="Rhea" id="RHEA-COMP:9863"/>
        <dbReference type="Rhea" id="RHEA-COMP:11604"/>
        <dbReference type="ChEBI" id="CHEBI:15378"/>
        <dbReference type="ChEBI" id="CHEBI:29999"/>
        <dbReference type="ChEBI" id="CHEBI:30616"/>
        <dbReference type="ChEBI" id="CHEBI:83421"/>
        <dbReference type="ChEBI" id="CHEBI:456216"/>
        <dbReference type="EC" id="2.7.11.1"/>
    </reaction>
</comment>
<evidence type="ECO:0000256" key="2">
    <source>
        <dbReference type="ARBA" id="ARBA00022527"/>
    </source>
</evidence>
<keyword evidence="3" id="KW-0808">Transferase</keyword>
<evidence type="ECO:0000256" key="6">
    <source>
        <dbReference type="ARBA" id="ARBA00022840"/>
    </source>
</evidence>
<dbReference type="InterPro" id="IPR000719">
    <property type="entry name" value="Prot_kinase_dom"/>
</dbReference>
<dbReference type="PROSITE" id="PS00107">
    <property type="entry name" value="PROTEIN_KINASE_ATP"/>
    <property type="match status" value="1"/>
</dbReference>
<keyword evidence="6 9" id="KW-0067">ATP-binding</keyword>
<dbReference type="AlphaFoldDB" id="A7VM51"/>
<keyword evidence="11" id="KW-0472">Membrane</keyword>
<dbReference type="SUPFAM" id="SSF56112">
    <property type="entry name" value="Protein kinase-like (PK-like)"/>
    <property type="match status" value="1"/>
</dbReference>
<dbReference type="Gene3D" id="2.30.180.10">
    <property type="entry name" value="FAS1 domain"/>
    <property type="match status" value="1"/>
</dbReference>
<reference evidence="14" key="1">
    <citation type="journal article" date="2007" name="Gene">
        <title>Multiple receptor-like kinase cDNAs from liverwort Marchantia polymorpha and two charophycean green algae, Closterium ehrenbergii and Nitella axillaris: Extensive gene duplications and gene shufflings in the early evolution of streptophytes.</title>
        <authorList>
            <person name="Sasaki G."/>
            <person name="Katoh K."/>
            <person name="Hirose N."/>
            <person name="Suga H."/>
            <person name="Kuma K."/>
            <person name="Miyata T."/>
            <person name="Su Z.H."/>
        </authorList>
    </citation>
    <scope>NUCLEOTIDE SEQUENCE</scope>
    <source>
        <strain evidence="14">NIES-228</strain>
    </source>
</reference>
<gene>
    <name evidence="14" type="primary">CeRLK6</name>
</gene>
<dbReference type="Pfam" id="PF00069">
    <property type="entry name" value="Pkinase"/>
    <property type="match status" value="1"/>
</dbReference>
<dbReference type="GO" id="GO:0005524">
    <property type="term" value="F:ATP binding"/>
    <property type="evidence" value="ECO:0007669"/>
    <property type="project" value="UniProtKB-UniRule"/>
</dbReference>
<keyword evidence="11" id="KW-1133">Transmembrane helix</keyword>
<dbReference type="InterPro" id="IPR008271">
    <property type="entry name" value="Ser/Thr_kinase_AS"/>
</dbReference>
<name>A7VM51_CLOEH</name>
<feature type="region of interest" description="Disordered" evidence="10">
    <location>
        <begin position="244"/>
        <end position="306"/>
    </location>
</feature>
<dbReference type="InterPro" id="IPR000782">
    <property type="entry name" value="FAS1_domain"/>
</dbReference>
<evidence type="ECO:0000259" key="12">
    <source>
        <dbReference type="PROSITE" id="PS50011"/>
    </source>
</evidence>
<evidence type="ECO:0000313" key="14">
    <source>
        <dbReference type="EMBL" id="BAF79968.1"/>
    </source>
</evidence>
<proteinExistence type="evidence at transcript level"/>
<feature type="compositionally biased region" description="Pro residues" evidence="10">
    <location>
        <begin position="275"/>
        <end position="306"/>
    </location>
</feature>
<feature type="compositionally biased region" description="Pro residues" evidence="10">
    <location>
        <begin position="247"/>
        <end position="265"/>
    </location>
</feature>
<dbReference type="PROSITE" id="PS50011">
    <property type="entry name" value="PROTEIN_KINASE_DOM"/>
    <property type="match status" value="1"/>
</dbReference>
<dbReference type="PANTHER" id="PTHR48006">
    <property type="entry name" value="LEUCINE-RICH REPEAT-CONTAINING PROTEIN DDB_G0281931-RELATED"/>
    <property type="match status" value="1"/>
</dbReference>
<sequence>TSSEKMARIFRSLATKVLLGVAIILAAKDIPFSAGKASSHTLDWGCNDPTTASKRFSNLTSSLSDGLCAAGYSGFNRLLQAADLFPILNKINLSTGHLTVLAPTNYALEQIVSPLFLFNMKRADNRPLMRQVLLFHLLSRQVNLSNWVGAYPTLEGSAVVLSMDKGTAYAAGTAVTHVGTVSSGGLLVHGVHNLLLPPSLFSEVGSAGWWILADQGMDRVTEEKDKEEMASRRVVQAELAQWNIAPSPNPAPSPDPAPGPGPGTAPAPASDWPIYYPPGPSPRPPLVSAPPPPPARAPPPPGPPTPTKGISTVAIVGIGIAIIISLVAAAAFVYFFLRPRFCDGSENPEDSGGSKDPKGSGGKSGSIHTPSAAAAAVTPHVCRQYSLADVRAATHDWAPSGKVGSGGYADVYRAVDPHDPRTVWAVKRSKVLTNDFRREINEMASKHHPNLIRLLGFCIDIDASKEQMEQILIYEFMQNGDLKQWIGKDANRQLSLKQRVDILIGAANGLQYLHSFGIVHRDIKLANILLDQNMQAKLADFGLVRADEGTSVNTTRIMGTPGYVDPAYSRTRKATTTTDVYSFGIVILEIISGKRAIVNVGEVPTNLRSLAEEYVASGNIESLADSSLGAPKEVVLRLATLGLSCSGMPTVTRPSMSRVYSDLKAVREEVFGEEVHRAAEKVDEQMQHNQLHRPLDEQLAMIRDVVVNL</sequence>
<feature type="binding site" evidence="9">
    <location>
        <position position="427"/>
    </location>
    <ligand>
        <name>ATP</name>
        <dbReference type="ChEBI" id="CHEBI:30616"/>
    </ligand>
</feature>
<organism evidence="14">
    <name type="scientific">Closterium ehrenbergii</name>
    <name type="common">Green alga</name>
    <dbReference type="NCBI Taxonomy" id="102165"/>
    <lineage>
        <taxon>Eukaryota</taxon>
        <taxon>Viridiplantae</taxon>
        <taxon>Streptophyta</taxon>
        <taxon>Zygnematophyceae</taxon>
        <taxon>Zygnematophycidae</taxon>
        <taxon>Desmidiales</taxon>
        <taxon>Closteriaceae</taxon>
        <taxon>Closterium</taxon>
    </lineage>
</organism>
<dbReference type="InterPro" id="IPR036378">
    <property type="entry name" value="FAS1_dom_sf"/>
</dbReference>
<evidence type="ECO:0000256" key="4">
    <source>
        <dbReference type="ARBA" id="ARBA00022741"/>
    </source>
</evidence>
<feature type="domain" description="Protein kinase" evidence="12">
    <location>
        <begin position="397"/>
        <end position="671"/>
    </location>
</feature>
<dbReference type="SUPFAM" id="SSF82153">
    <property type="entry name" value="FAS1 domain"/>
    <property type="match status" value="1"/>
</dbReference>
<feature type="region of interest" description="Disordered" evidence="10">
    <location>
        <begin position="345"/>
        <end position="370"/>
    </location>
</feature>
<dbReference type="Gene3D" id="3.30.200.20">
    <property type="entry name" value="Phosphorylase Kinase, domain 1"/>
    <property type="match status" value="1"/>
</dbReference>
<keyword evidence="5 14" id="KW-0418">Kinase</keyword>
<dbReference type="GO" id="GO:0004674">
    <property type="term" value="F:protein serine/threonine kinase activity"/>
    <property type="evidence" value="ECO:0007669"/>
    <property type="project" value="UniProtKB-KW"/>
</dbReference>
<feature type="non-terminal residue" evidence="14">
    <location>
        <position position="1"/>
    </location>
</feature>
<comment type="catalytic activity">
    <reaction evidence="7">
        <text>L-threonyl-[protein] + ATP = O-phospho-L-threonyl-[protein] + ADP + H(+)</text>
        <dbReference type="Rhea" id="RHEA:46608"/>
        <dbReference type="Rhea" id="RHEA-COMP:11060"/>
        <dbReference type="Rhea" id="RHEA-COMP:11605"/>
        <dbReference type="ChEBI" id="CHEBI:15378"/>
        <dbReference type="ChEBI" id="CHEBI:30013"/>
        <dbReference type="ChEBI" id="CHEBI:30616"/>
        <dbReference type="ChEBI" id="CHEBI:61977"/>
        <dbReference type="ChEBI" id="CHEBI:456216"/>
        <dbReference type="EC" id="2.7.11.1"/>
    </reaction>
</comment>
<accession>A7VM51</accession>
<dbReference type="PANTHER" id="PTHR48006:SF102">
    <property type="entry name" value="LEUCINE-RICH REPEAT-CONTAINING PROTEIN DDB_G0281931-RELATED"/>
    <property type="match status" value="1"/>
</dbReference>